<evidence type="ECO:0000313" key="2">
    <source>
        <dbReference type="Proteomes" id="UP000315403"/>
    </source>
</evidence>
<sequence>MRTIHESSYRKRLKKLNSMPAIIYAWLQASWLGHPSTGYAPVHWTRLLGIGDVYPIGVSRPIHDPADLPAKHQKSNRLLDCLNA</sequence>
<accession>A0A543Q6F2</accession>
<dbReference type="EMBL" id="SZUV01000001">
    <property type="protein sequence ID" value="TQN51898.1"/>
    <property type="molecule type" value="Genomic_DNA"/>
</dbReference>
<name>A0A543Q6F2_ACITH</name>
<reference evidence="1 2" key="1">
    <citation type="submission" date="2019-03" db="EMBL/GenBank/DDBJ databases">
        <title>New insights into Acidothiobacillus thiooxidans sulfur metabolism through coupled gene expression, solution geochemistry, microscopy and spectroscopy analyses.</title>
        <authorList>
            <person name="Camacho D."/>
            <person name="Frazao R."/>
            <person name="Fouillen A."/>
            <person name="Nanci A."/>
            <person name="Lang B.F."/>
            <person name="Apte S.C."/>
            <person name="Baron C."/>
            <person name="Warren L.A."/>
        </authorList>
    </citation>
    <scope>NUCLEOTIDE SEQUENCE [LARGE SCALE GENOMIC DNA]</scope>
    <source>
        <strain evidence="1 2">ATCC 19377</strain>
    </source>
</reference>
<dbReference type="RefSeq" id="WP_142088063.1">
    <property type="nucleotide sequence ID" value="NZ_SZUV01000001.1"/>
</dbReference>
<dbReference type="Proteomes" id="UP000315403">
    <property type="component" value="Unassembled WGS sequence"/>
</dbReference>
<organism evidence="1 2">
    <name type="scientific">Acidithiobacillus thiooxidans ATCC 19377</name>
    <dbReference type="NCBI Taxonomy" id="637390"/>
    <lineage>
        <taxon>Bacteria</taxon>
        <taxon>Pseudomonadati</taxon>
        <taxon>Pseudomonadota</taxon>
        <taxon>Acidithiobacillia</taxon>
        <taxon>Acidithiobacillales</taxon>
        <taxon>Acidithiobacillaceae</taxon>
        <taxon>Acidithiobacillus</taxon>
    </lineage>
</organism>
<protein>
    <submittedName>
        <fullName evidence="1">Uncharacterized protein</fullName>
    </submittedName>
</protein>
<comment type="caution">
    <text evidence="1">The sequence shown here is derived from an EMBL/GenBank/DDBJ whole genome shotgun (WGS) entry which is preliminary data.</text>
</comment>
<gene>
    <name evidence="1" type="ORF">DLNHIDIE_01779</name>
</gene>
<proteinExistence type="predicted"/>
<dbReference type="AlphaFoldDB" id="A0A543Q6F2"/>
<evidence type="ECO:0000313" key="1">
    <source>
        <dbReference type="EMBL" id="TQN51898.1"/>
    </source>
</evidence>